<evidence type="ECO:0000256" key="1">
    <source>
        <dbReference type="SAM" id="SignalP"/>
    </source>
</evidence>
<dbReference type="Proteomes" id="UP000631034">
    <property type="component" value="Unassembled WGS sequence"/>
</dbReference>
<protein>
    <recommendedName>
        <fullName evidence="4">Lipoprotein</fullName>
    </recommendedName>
</protein>
<dbReference type="EMBL" id="JACZHT010000001">
    <property type="protein sequence ID" value="MBE1236436.1"/>
    <property type="molecule type" value="Genomic_DNA"/>
</dbReference>
<keyword evidence="1" id="KW-0732">Signal</keyword>
<evidence type="ECO:0000313" key="3">
    <source>
        <dbReference type="Proteomes" id="UP000631034"/>
    </source>
</evidence>
<keyword evidence="3" id="KW-1185">Reference proteome</keyword>
<name>A0A8J7CVL3_9PROT</name>
<comment type="caution">
    <text evidence="2">The sequence shown here is derived from an EMBL/GenBank/DDBJ whole genome shotgun (WGS) entry which is preliminary data.</text>
</comment>
<gene>
    <name evidence="2" type="ORF">IHV25_02045</name>
</gene>
<reference evidence="2" key="1">
    <citation type="submission" date="2020-10" db="EMBL/GenBank/DDBJ databases">
        <title>Genome sequence of the unusual species of purple photosynthetic bacteria, Phaeovibrio sulfidiphilus DSM 23193, type strain.</title>
        <authorList>
            <person name="Kyndt J.A."/>
            <person name="Meyer T.E."/>
        </authorList>
    </citation>
    <scope>NUCLEOTIDE SEQUENCE</scope>
    <source>
        <strain evidence="2">DSM 23193</strain>
    </source>
</reference>
<feature type="signal peptide" evidence="1">
    <location>
        <begin position="1"/>
        <end position="24"/>
    </location>
</feature>
<accession>A0A8J7CVL3</accession>
<sequence>MTRRFSQILVLSLAFGALGGCVRASDKDKFTVTPVEDLSMACTIVDCECLSSGGLFSLSDTVPLEWTQDGLARCPEGYRLKRLDRSRTRYYR</sequence>
<dbReference type="PROSITE" id="PS51257">
    <property type="entry name" value="PROKAR_LIPOPROTEIN"/>
    <property type="match status" value="1"/>
</dbReference>
<evidence type="ECO:0008006" key="4">
    <source>
        <dbReference type="Google" id="ProtNLM"/>
    </source>
</evidence>
<proteinExistence type="predicted"/>
<feature type="chain" id="PRO_5035229824" description="Lipoprotein" evidence="1">
    <location>
        <begin position="25"/>
        <end position="92"/>
    </location>
</feature>
<evidence type="ECO:0000313" key="2">
    <source>
        <dbReference type="EMBL" id="MBE1236436.1"/>
    </source>
</evidence>
<dbReference type="RefSeq" id="WP_192533297.1">
    <property type="nucleotide sequence ID" value="NZ_JACZHT010000001.1"/>
</dbReference>
<organism evidence="2 3">
    <name type="scientific">Phaeovibrio sulfidiphilus</name>
    <dbReference type="NCBI Taxonomy" id="1220600"/>
    <lineage>
        <taxon>Bacteria</taxon>
        <taxon>Pseudomonadati</taxon>
        <taxon>Pseudomonadota</taxon>
        <taxon>Alphaproteobacteria</taxon>
        <taxon>Rhodospirillales</taxon>
        <taxon>Rhodospirillaceae</taxon>
        <taxon>Phaeovibrio</taxon>
    </lineage>
</organism>
<dbReference type="AlphaFoldDB" id="A0A8J7CVL3"/>